<reference evidence="1" key="1">
    <citation type="submission" date="2019-03" db="EMBL/GenBank/DDBJ databases">
        <title>Candidatus Syntrophosphaera thermopropionivorans: a novel player in syntrophic propionate oxidation during anaerobic digestion.</title>
        <authorList>
            <person name="Dyksma S."/>
        </authorList>
    </citation>
    <scope>NUCLEOTIDE SEQUENCE</scope>
    <source>
        <strain evidence="1">W5</strain>
    </source>
</reference>
<evidence type="ECO:0000313" key="2">
    <source>
        <dbReference type="Proteomes" id="UP000294588"/>
    </source>
</evidence>
<proteinExistence type="predicted"/>
<evidence type="ECO:0000313" key="1">
    <source>
        <dbReference type="EMBL" id="TDF73681.1"/>
    </source>
</evidence>
<keyword evidence="2" id="KW-1185">Reference proteome</keyword>
<accession>A0AC61QK53</accession>
<dbReference type="EMBL" id="SMOG01000004">
    <property type="protein sequence ID" value="TDF73681.1"/>
    <property type="molecule type" value="Genomic_DNA"/>
</dbReference>
<name>A0AC61QK53_9BACT</name>
<gene>
    <name evidence="1" type="ORF">E0946_02665</name>
</gene>
<dbReference type="Proteomes" id="UP000294588">
    <property type="component" value="Unassembled WGS sequence"/>
</dbReference>
<comment type="caution">
    <text evidence="1">The sequence shown here is derived from an EMBL/GenBank/DDBJ whole genome shotgun (WGS) entry which is preliminary data.</text>
</comment>
<organism evidence="1 2">
    <name type="scientific">Candidatus Syntrophosphaera thermopropionivorans</name>
    <dbReference type="NCBI Taxonomy" id="2593015"/>
    <lineage>
        <taxon>Bacteria</taxon>
        <taxon>Pseudomonadati</taxon>
        <taxon>Candidatus Cloacimonadota</taxon>
        <taxon>Candidatus Cloacimonadia</taxon>
        <taxon>Candidatus Cloacimonadales</taxon>
        <taxon>Candidatus Cloacimonadaceae</taxon>
        <taxon>Candidatus Syntrophosphaera</taxon>
    </lineage>
</organism>
<sequence>MMRKFMLISLLLFLTVMLTAQTQFDINVFADTTKYGWQDWRDRLRYREDLMHRQQLLQIYEMQSNPLRPTVLKSVVIPGWGQLACKDNLKGSVILGTEVLSLGVSLYFYDKSNYYYNKYMQANQIEQIEDYFDKAQDQRFYSLLFMGLGGVIWAYNIFDVIQTTEDYNAQVWQEILEKYSQKTVTLTPGGIRLQF</sequence>
<protein>
    <submittedName>
        <fullName evidence="1">Uncharacterized protein</fullName>
    </submittedName>
</protein>